<dbReference type="EMBL" id="MU971409">
    <property type="protein sequence ID" value="KAK9235614.1"/>
    <property type="molecule type" value="Genomic_DNA"/>
</dbReference>
<organism evidence="1 2">
    <name type="scientific">Lipomyces kononenkoae</name>
    <name type="common">Yeast</name>
    <dbReference type="NCBI Taxonomy" id="34357"/>
    <lineage>
        <taxon>Eukaryota</taxon>
        <taxon>Fungi</taxon>
        <taxon>Dikarya</taxon>
        <taxon>Ascomycota</taxon>
        <taxon>Saccharomycotina</taxon>
        <taxon>Lipomycetes</taxon>
        <taxon>Lipomycetales</taxon>
        <taxon>Lipomycetaceae</taxon>
        <taxon>Lipomyces</taxon>
    </lineage>
</organism>
<gene>
    <name evidence="1" type="ORF">V1525DRAFT_409433</name>
</gene>
<protein>
    <submittedName>
        <fullName evidence="1">Uncharacterized protein</fullName>
    </submittedName>
</protein>
<dbReference type="Proteomes" id="UP001433508">
    <property type="component" value="Unassembled WGS sequence"/>
</dbReference>
<evidence type="ECO:0000313" key="2">
    <source>
        <dbReference type="Proteomes" id="UP001433508"/>
    </source>
</evidence>
<keyword evidence="2" id="KW-1185">Reference proteome</keyword>
<proteinExistence type="predicted"/>
<sequence length="218" mass="24147">MWPGTFPVDGNRSCILRTGAWHLHLCCCCCLHDADFCDWNRFSARFCNSSNRLRTANSQPFSTTARNEIISSTSTTSPASSSPPVAASDFQTESAHSGCREQKSKHLVFVLVPRMSVRINRKQSRCERLPSLGLALTSSKMRVRISSSDFPAITNTHLQSLFVSSASQTLFRFLLPACFFSVAVGSAFLSIAALLLARDYIDLLRPPFLCGYTFGLEF</sequence>
<name>A0ACC3SW10_LIPKO</name>
<accession>A0ACC3SW10</accession>
<reference evidence="2" key="1">
    <citation type="journal article" date="2024" name="Front. Bioeng. Biotechnol.">
        <title>Genome-scale model development and genomic sequencing of the oleaginous clade Lipomyces.</title>
        <authorList>
            <person name="Czajka J.J."/>
            <person name="Han Y."/>
            <person name="Kim J."/>
            <person name="Mondo S.J."/>
            <person name="Hofstad B.A."/>
            <person name="Robles A."/>
            <person name="Haridas S."/>
            <person name="Riley R."/>
            <person name="LaButti K."/>
            <person name="Pangilinan J."/>
            <person name="Andreopoulos W."/>
            <person name="Lipzen A."/>
            <person name="Yan J."/>
            <person name="Wang M."/>
            <person name="Ng V."/>
            <person name="Grigoriev I.V."/>
            <person name="Spatafora J.W."/>
            <person name="Magnuson J.K."/>
            <person name="Baker S.E."/>
            <person name="Pomraning K.R."/>
        </authorList>
    </citation>
    <scope>NUCLEOTIDE SEQUENCE [LARGE SCALE GENOMIC DNA]</scope>
    <source>
        <strain evidence="2">CBS 7786</strain>
    </source>
</reference>
<comment type="caution">
    <text evidence="1">The sequence shown here is derived from an EMBL/GenBank/DDBJ whole genome shotgun (WGS) entry which is preliminary data.</text>
</comment>
<evidence type="ECO:0000313" key="1">
    <source>
        <dbReference type="EMBL" id="KAK9235614.1"/>
    </source>
</evidence>